<protein>
    <submittedName>
        <fullName evidence="2">Uncharacterized protein</fullName>
    </submittedName>
</protein>
<comment type="caution">
    <text evidence="2">The sequence shown here is derived from an EMBL/GenBank/DDBJ whole genome shotgun (WGS) entry which is preliminary data.</text>
</comment>
<dbReference type="AlphaFoldDB" id="A0A9P6AVU2"/>
<dbReference type="EMBL" id="MU128988">
    <property type="protein sequence ID" value="KAF9512325.1"/>
    <property type="molecule type" value="Genomic_DNA"/>
</dbReference>
<feature type="region of interest" description="Disordered" evidence="1">
    <location>
        <begin position="1"/>
        <end position="34"/>
    </location>
</feature>
<dbReference type="Proteomes" id="UP000886523">
    <property type="component" value="Unassembled WGS sequence"/>
</dbReference>
<sequence length="172" mass="18454">MTYTSGLAHENENDEQETPAPVFAPPGHGHTPSSVTTHALTHIDLTHPNHVVPGLAILAHPDHIIPSLTILAHPDHIVPSLTILAHPDHIVPSLTILAHPNHIVPSHAILIHHGHSPSLSSQDTHPPAEVGSTSSIVNNLSLLPTMQPGQSFSRPKKGPKMWHNMGLVRVTE</sequence>
<reference evidence="2" key="1">
    <citation type="journal article" date="2020" name="Nat. Commun.">
        <title>Large-scale genome sequencing of mycorrhizal fungi provides insights into the early evolution of symbiotic traits.</title>
        <authorList>
            <person name="Miyauchi S."/>
            <person name="Kiss E."/>
            <person name="Kuo A."/>
            <person name="Drula E."/>
            <person name="Kohler A."/>
            <person name="Sanchez-Garcia M."/>
            <person name="Morin E."/>
            <person name="Andreopoulos B."/>
            <person name="Barry K.W."/>
            <person name="Bonito G."/>
            <person name="Buee M."/>
            <person name="Carver A."/>
            <person name="Chen C."/>
            <person name="Cichocki N."/>
            <person name="Clum A."/>
            <person name="Culley D."/>
            <person name="Crous P.W."/>
            <person name="Fauchery L."/>
            <person name="Girlanda M."/>
            <person name="Hayes R.D."/>
            <person name="Keri Z."/>
            <person name="LaButti K."/>
            <person name="Lipzen A."/>
            <person name="Lombard V."/>
            <person name="Magnuson J."/>
            <person name="Maillard F."/>
            <person name="Murat C."/>
            <person name="Nolan M."/>
            <person name="Ohm R.A."/>
            <person name="Pangilinan J."/>
            <person name="Pereira M.F."/>
            <person name="Perotto S."/>
            <person name="Peter M."/>
            <person name="Pfister S."/>
            <person name="Riley R."/>
            <person name="Sitrit Y."/>
            <person name="Stielow J.B."/>
            <person name="Szollosi G."/>
            <person name="Zifcakova L."/>
            <person name="Stursova M."/>
            <person name="Spatafora J.W."/>
            <person name="Tedersoo L."/>
            <person name="Vaario L.M."/>
            <person name="Yamada A."/>
            <person name="Yan M."/>
            <person name="Wang P."/>
            <person name="Xu J."/>
            <person name="Bruns T."/>
            <person name="Baldrian P."/>
            <person name="Vilgalys R."/>
            <person name="Dunand C."/>
            <person name="Henrissat B."/>
            <person name="Grigoriev I.V."/>
            <person name="Hibbett D."/>
            <person name="Nagy L.G."/>
            <person name="Martin F.M."/>
        </authorList>
    </citation>
    <scope>NUCLEOTIDE SEQUENCE</scope>
    <source>
        <strain evidence="2">UP504</strain>
    </source>
</reference>
<proteinExistence type="predicted"/>
<organism evidence="2 3">
    <name type="scientific">Hydnum rufescens UP504</name>
    <dbReference type="NCBI Taxonomy" id="1448309"/>
    <lineage>
        <taxon>Eukaryota</taxon>
        <taxon>Fungi</taxon>
        <taxon>Dikarya</taxon>
        <taxon>Basidiomycota</taxon>
        <taxon>Agaricomycotina</taxon>
        <taxon>Agaricomycetes</taxon>
        <taxon>Cantharellales</taxon>
        <taxon>Hydnaceae</taxon>
        <taxon>Hydnum</taxon>
    </lineage>
</organism>
<keyword evidence="3" id="KW-1185">Reference proteome</keyword>
<gene>
    <name evidence="2" type="ORF">BS47DRAFT_1394326</name>
</gene>
<evidence type="ECO:0000313" key="2">
    <source>
        <dbReference type="EMBL" id="KAF9512325.1"/>
    </source>
</evidence>
<evidence type="ECO:0000313" key="3">
    <source>
        <dbReference type="Proteomes" id="UP000886523"/>
    </source>
</evidence>
<evidence type="ECO:0000256" key="1">
    <source>
        <dbReference type="SAM" id="MobiDB-lite"/>
    </source>
</evidence>
<feature type="region of interest" description="Disordered" evidence="1">
    <location>
        <begin position="114"/>
        <end position="133"/>
    </location>
</feature>
<name>A0A9P6AVU2_9AGAM</name>
<accession>A0A9P6AVU2</accession>